<gene>
    <name evidence="1" type="ORF">Mgrana_01957</name>
</gene>
<dbReference type="EMBL" id="QWLB01000024">
    <property type="protein sequence ID" value="RIH92178.1"/>
    <property type="molecule type" value="Genomic_DNA"/>
</dbReference>
<reference evidence="1 2" key="1">
    <citation type="submission" date="2018-08" db="EMBL/GenBank/DDBJ databases">
        <title>Meiothermus granaticius genome AF-68 sequencing project.</title>
        <authorList>
            <person name="Da Costa M.S."/>
            <person name="Albuquerque L."/>
            <person name="Raposo P."/>
            <person name="Froufe H.J.C."/>
            <person name="Barroso C.S."/>
            <person name="Egas C."/>
        </authorList>
    </citation>
    <scope>NUCLEOTIDE SEQUENCE [LARGE SCALE GENOMIC DNA]</scope>
    <source>
        <strain evidence="1 2">AF-68</strain>
    </source>
</reference>
<keyword evidence="2" id="KW-1185">Reference proteome</keyword>
<dbReference type="GO" id="GO:0003677">
    <property type="term" value="F:DNA binding"/>
    <property type="evidence" value="ECO:0007669"/>
    <property type="project" value="UniProtKB-KW"/>
</dbReference>
<sequence>MQTLEQAVRFVRERGFIFFWPIQGIPLPSLWVAVAGDRPVASNQSDPGHITWTWKDRLLGKKRWYYAKVLKRKGTLIGLELAPAFYALSQNYGDPEEDYLEQYREGQLSTEAKQVYEVLLAEGPLHTQLLRKKAGLKNELYRFGKALEELQADFKILPIGVVKAGRWKYAFEYECVHRHYPELLTQARRLSSPEARSQILEAYFRSLGAALLSEVRKLLSWDLEDTLEALEILVAKGRLVSSEDPTPNRAFILAELLAQAKTGIDPATSRPPRRSRPRATR</sequence>
<evidence type="ECO:0000313" key="1">
    <source>
        <dbReference type="EMBL" id="RIH92178.1"/>
    </source>
</evidence>
<dbReference type="AlphaFoldDB" id="A0A399F7H4"/>
<proteinExistence type="predicted"/>
<evidence type="ECO:0000313" key="2">
    <source>
        <dbReference type="Proteomes" id="UP000266178"/>
    </source>
</evidence>
<accession>A0A399F7H4</accession>
<dbReference type="Proteomes" id="UP000266178">
    <property type="component" value="Unassembled WGS sequence"/>
</dbReference>
<protein>
    <submittedName>
        <fullName evidence="1">Winged helix DNA-binding domain protein</fullName>
    </submittedName>
</protein>
<dbReference type="Pfam" id="PF24741">
    <property type="entry name" value="AlkZ-rel"/>
    <property type="match status" value="1"/>
</dbReference>
<name>A0A399F7H4_9DEIN</name>
<comment type="caution">
    <text evidence="1">The sequence shown here is derived from an EMBL/GenBank/DDBJ whole genome shotgun (WGS) entry which is preliminary data.</text>
</comment>
<dbReference type="InterPro" id="IPR056298">
    <property type="entry name" value="AlkZ-rel"/>
</dbReference>
<keyword evidence="1" id="KW-0238">DNA-binding</keyword>
<organism evidence="1 2">
    <name type="scientific">Meiothermus granaticius NBRC 107808</name>
    <dbReference type="NCBI Taxonomy" id="1227551"/>
    <lineage>
        <taxon>Bacteria</taxon>
        <taxon>Thermotogati</taxon>
        <taxon>Deinococcota</taxon>
        <taxon>Deinococci</taxon>
        <taxon>Thermales</taxon>
        <taxon>Thermaceae</taxon>
        <taxon>Meiothermus</taxon>
    </lineage>
</organism>